<comment type="caution">
    <text evidence="1">The sequence shown here is derived from an EMBL/GenBank/DDBJ whole genome shotgun (WGS) entry which is preliminary data.</text>
</comment>
<dbReference type="AlphaFoldDB" id="W6N2L1"/>
<name>W6N2L1_CLOTY</name>
<gene>
    <name evidence="1" type="ORF">CTDIVETGP_0110</name>
</gene>
<dbReference type="InterPro" id="IPR032619">
    <property type="entry name" value="DUF4883"/>
</dbReference>
<keyword evidence="2" id="KW-1185">Reference proteome</keyword>
<dbReference type="RefSeq" id="WP_017750739.1">
    <property type="nucleotide sequence ID" value="NZ_CBXI010000003.1"/>
</dbReference>
<dbReference type="GeneID" id="29419309"/>
<dbReference type="Pfam" id="PF16224">
    <property type="entry name" value="DUF4883"/>
    <property type="match status" value="1"/>
</dbReference>
<evidence type="ECO:0000313" key="2">
    <source>
        <dbReference type="Proteomes" id="UP000019482"/>
    </source>
</evidence>
<dbReference type="EMBL" id="CBXI010000003">
    <property type="protein sequence ID" value="CDL90040.1"/>
    <property type="molecule type" value="Genomic_DNA"/>
</dbReference>
<accession>W6N2L1</accession>
<protein>
    <submittedName>
        <fullName evidence="1">Conserved protein</fullName>
    </submittedName>
</protein>
<evidence type="ECO:0000313" key="1">
    <source>
        <dbReference type="EMBL" id="CDL90040.1"/>
    </source>
</evidence>
<dbReference type="PROSITE" id="PS51257">
    <property type="entry name" value="PROKAR_LIPOPROTEIN"/>
    <property type="match status" value="1"/>
</dbReference>
<dbReference type="CDD" id="cd15786">
    <property type="entry name" value="CPF_1278_like"/>
    <property type="match status" value="1"/>
</dbReference>
<dbReference type="OrthoDB" id="1937023at2"/>
<proteinExistence type="predicted"/>
<organism evidence="1 2">
    <name type="scientific">Clostridium tyrobutyricum DIVETGP</name>
    <dbReference type="NCBI Taxonomy" id="1408889"/>
    <lineage>
        <taxon>Bacteria</taxon>
        <taxon>Bacillati</taxon>
        <taxon>Bacillota</taxon>
        <taxon>Clostridia</taxon>
        <taxon>Eubacteriales</taxon>
        <taxon>Clostridiaceae</taxon>
        <taxon>Clostridium</taxon>
    </lineage>
</organism>
<reference evidence="1 2" key="1">
    <citation type="journal article" date="2015" name="Genome Announc.">
        <title>Draft Genome Sequence of Clostridium tyrobutyricum Strain DIVETGP, Isolated from Cow's Milk for Grana Padano Production.</title>
        <authorList>
            <person name="Soggiu A."/>
            <person name="Piras C."/>
            <person name="Gaiarsa S."/>
            <person name="Sassera D."/>
            <person name="Roncada P."/>
            <person name="Bendixen E."/>
            <person name="Brasca M."/>
            <person name="Bonizzi L."/>
        </authorList>
    </citation>
    <scope>NUCLEOTIDE SEQUENCE [LARGE SCALE GENOMIC DNA]</scope>
    <source>
        <strain evidence="1 2">DIVETGP</strain>
    </source>
</reference>
<sequence length="157" mass="18127">MKKLLLCSIMIVAVSLMLVGCSNSLNIIKLNSKKPNQFYYTSILLESLSSERPSKCIITETNFYREKQLDADTITDIATMFKSLNGKNFISRPNKLPAKPAYKILLIFKQQKLLVNVYNQQYISVYPWDGEYPMDYIITSKIPISLNLYNLGNYMFK</sequence>
<dbReference type="Proteomes" id="UP000019482">
    <property type="component" value="Unassembled WGS sequence"/>
</dbReference>
<dbReference type="Gene3D" id="3.30.1490.410">
    <property type="entry name" value="Uncharacterised protein PF16224, DUF4883"/>
    <property type="match status" value="1"/>
</dbReference>